<gene>
    <name evidence="3" type="ORF">WJX73_007175</name>
</gene>
<keyword evidence="1" id="KW-0521">NADP</keyword>
<proteinExistence type="predicted"/>
<dbReference type="SUPFAM" id="SSF51735">
    <property type="entry name" value="NAD(P)-binding Rossmann-fold domains"/>
    <property type="match status" value="1"/>
</dbReference>
<reference evidence="3 4" key="1">
    <citation type="journal article" date="2024" name="Nat. Commun.">
        <title>Phylogenomics reveals the evolutionary origins of lichenization in chlorophyte algae.</title>
        <authorList>
            <person name="Puginier C."/>
            <person name="Libourel C."/>
            <person name="Otte J."/>
            <person name="Skaloud P."/>
            <person name="Haon M."/>
            <person name="Grisel S."/>
            <person name="Petersen M."/>
            <person name="Berrin J.G."/>
            <person name="Delaux P.M."/>
            <person name="Dal Grande F."/>
            <person name="Keller J."/>
        </authorList>
    </citation>
    <scope>NUCLEOTIDE SEQUENCE [LARGE SCALE GENOMIC DNA]</scope>
    <source>
        <strain evidence="3 4">SAG 2036</strain>
    </source>
</reference>
<sequence length="205" mass="22617">MGKDTSYLLSGASRGVGLDMVKLLLSEHEGIVIGGARNPDKYEELQELKKKYKDRFHILKLDISDSKSVQASAKEVEKLLPDGLDYLFNNAGTSEDIEPPSDTPDDQLTQVMQTNAIVYKASKAAVNMVTLVISNDKREEGWTVISVHPGIASTDMGNRPQEYGEEFKPECTPEESAKGLLKVIHSLTPKDTGSFRTFKGDSLPW</sequence>
<organism evidence="3 4">
    <name type="scientific">Symbiochloris irregularis</name>
    <dbReference type="NCBI Taxonomy" id="706552"/>
    <lineage>
        <taxon>Eukaryota</taxon>
        <taxon>Viridiplantae</taxon>
        <taxon>Chlorophyta</taxon>
        <taxon>core chlorophytes</taxon>
        <taxon>Trebouxiophyceae</taxon>
        <taxon>Trebouxiales</taxon>
        <taxon>Trebouxiaceae</taxon>
        <taxon>Symbiochloris</taxon>
    </lineage>
</organism>
<dbReference type="PANTHER" id="PTHR43544">
    <property type="entry name" value="SHORT-CHAIN DEHYDROGENASE/REDUCTASE"/>
    <property type="match status" value="1"/>
</dbReference>
<keyword evidence="4" id="KW-1185">Reference proteome</keyword>
<comment type="caution">
    <text evidence="3">The sequence shown here is derived from an EMBL/GenBank/DDBJ whole genome shotgun (WGS) entry which is preliminary data.</text>
</comment>
<dbReference type="EMBL" id="JALJOQ010000001">
    <property type="protein sequence ID" value="KAK9815083.1"/>
    <property type="molecule type" value="Genomic_DNA"/>
</dbReference>
<dbReference type="GO" id="GO:0016491">
    <property type="term" value="F:oxidoreductase activity"/>
    <property type="evidence" value="ECO:0007669"/>
    <property type="project" value="UniProtKB-KW"/>
</dbReference>
<evidence type="ECO:0000256" key="2">
    <source>
        <dbReference type="ARBA" id="ARBA00023002"/>
    </source>
</evidence>
<keyword evidence="2" id="KW-0560">Oxidoreductase</keyword>
<dbReference type="InterPro" id="IPR051468">
    <property type="entry name" value="Fungal_SecMetab_SDRs"/>
</dbReference>
<accession>A0AAW1Q2J3</accession>
<dbReference type="PANTHER" id="PTHR43544:SF7">
    <property type="entry name" value="NADB-LER2"/>
    <property type="match status" value="1"/>
</dbReference>
<evidence type="ECO:0000313" key="4">
    <source>
        <dbReference type="Proteomes" id="UP001465755"/>
    </source>
</evidence>
<dbReference type="GO" id="GO:0005737">
    <property type="term" value="C:cytoplasm"/>
    <property type="evidence" value="ECO:0007669"/>
    <property type="project" value="TreeGrafter"/>
</dbReference>
<dbReference type="Pfam" id="PF00106">
    <property type="entry name" value="adh_short"/>
    <property type="match status" value="2"/>
</dbReference>
<dbReference type="PRINTS" id="PR00081">
    <property type="entry name" value="GDHRDH"/>
</dbReference>
<dbReference type="Gene3D" id="3.40.50.720">
    <property type="entry name" value="NAD(P)-binding Rossmann-like Domain"/>
    <property type="match status" value="2"/>
</dbReference>
<dbReference type="InterPro" id="IPR002347">
    <property type="entry name" value="SDR_fam"/>
</dbReference>
<evidence type="ECO:0000313" key="3">
    <source>
        <dbReference type="EMBL" id="KAK9815083.1"/>
    </source>
</evidence>
<dbReference type="Proteomes" id="UP001465755">
    <property type="component" value="Unassembled WGS sequence"/>
</dbReference>
<name>A0AAW1Q2J3_9CHLO</name>
<protein>
    <submittedName>
        <fullName evidence="3">Uncharacterized protein</fullName>
    </submittedName>
</protein>
<dbReference type="AlphaFoldDB" id="A0AAW1Q2J3"/>
<dbReference type="InterPro" id="IPR036291">
    <property type="entry name" value="NAD(P)-bd_dom_sf"/>
</dbReference>
<evidence type="ECO:0000256" key="1">
    <source>
        <dbReference type="ARBA" id="ARBA00022857"/>
    </source>
</evidence>